<dbReference type="GO" id="GO:0019441">
    <property type="term" value="P:L-tryptophan catabolic process to kynurenine"/>
    <property type="evidence" value="ECO:0007669"/>
    <property type="project" value="UniProtKB-UniRule"/>
</dbReference>
<sequence>MLRAGANSFKLQTSRGAAAMTDGVHTDFKGAMSYGDYLGLADLLAVQKPRSEQHDELLFIVIHQVQELWMKLFLHELDAAMACIRADDLGPAFKNFARCARVQEQLVRAWDVLSTMTPADYLAFRDALGRSSGFQSFQYRMLEFKLGAKDPVMLRPHVHRPEWHDPLLAAYEAPSIYDEALRLLARRGLPVPDEVLTRDVTSPHSPHPGVEAVWEEVYRHSGETFDLYELAEELVDLEDLMRQWRFRHVTTVERIIGMRGGTGGSSGVHYLRRVLEHSFFPELWSLRTKL</sequence>
<keyword evidence="7 9" id="KW-0823">Tryptophan catabolism</keyword>
<organism evidence="10 11">
    <name type="scientific">Salinarimonas soli</name>
    <dbReference type="NCBI Taxonomy" id="1638099"/>
    <lineage>
        <taxon>Bacteria</taxon>
        <taxon>Pseudomonadati</taxon>
        <taxon>Pseudomonadota</taxon>
        <taxon>Alphaproteobacteria</taxon>
        <taxon>Hyphomicrobiales</taxon>
        <taxon>Salinarimonadaceae</taxon>
        <taxon>Salinarimonas</taxon>
    </lineage>
</organism>
<dbReference type="Pfam" id="PF03301">
    <property type="entry name" value="Trp_dioxygenase"/>
    <property type="match status" value="1"/>
</dbReference>
<dbReference type="GO" id="GO:0020037">
    <property type="term" value="F:heme binding"/>
    <property type="evidence" value="ECO:0007669"/>
    <property type="project" value="UniProtKB-UniRule"/>
</dbReference>
<keyword evidence="4 9" id="KW-0223">Dioxygenase</keyword>
<dbReference type="FunFam" id="1.20.58.480:FF:000001">
    <property type="entry name" value="Tryptophan 2,3-dioxygenase"/>
    <property type="match status" value="1"/>
</dbReference>
<feature type="binding site" evidence="9">
    <location>
        <position position="125"/>
    </location>
    <ligand>
        <name>substrate</name>
    </ligand>
</feature>
<keyword evidence="11" id="KW-1185">Reference proteome</keyword>
<comment type="similarity">
    <text evidence="9">Belongs to the tryptophan 2,3-dioxygenase family.</text>
</comment>
<dbReference type="OrthoDB" id="9776847at2"/>
<dbReference type="HAMAP" id="MF_01972">
    <property type="entry name" value="T23O"/>
    <property type="match status" value="1"/>
</dbReference>
<dbReference type="UniPathway" id="UPA00333">
    <property type="reaction ID" value="UER00453"/>
</dbReference>
<dbReference type="InterPro" id="IPR004981">
    <property type="entry name" value="Trp_2_3_dOase"/>
</dbReference>
<dbReference type="AlphaFoldDB" id="A0A5B2VS59"/>
<accession>A0A5B2VS59</accession>
<feature type="binding site" description="axial binding residue" evidence="9">
    <location>
        <position position="248"/>
    </location>
    <ligand>
        <name>heme</name>
        <dbReference type="ChEBI" id="CHEBI:30413"/>
    </ligand>
    <ligandPart>
        <name>Fe</name>
        <dbReference type="ChEBI" id="CHEBI:18248"/>
    </ligandPart>
</feature>
<dbReference type="EC" id="1.13.11.11" evidence="9"/>
<keyword evidence="5 9" id="KW-0560">Oxidoreductase</keyword>
<comment type="catalytic activity">
    <reaction evidence="8 9">
        <text>L-tryptophan + O2 = N-formyl-L-kynurenine</text>
        <dbReference type="Rhea" id="RHEA:24536"/>
        <dbReference type="ChEBI" id="CHEBI:15379"/>
        <dbReference type="ChEBI" id="CHEBI:57912"/>
        <dbReference type="ChEBI" id="CHEBI:58629"/>
        <dbReference type="EC" id="1.13.11.11"/>
    </reaction>
</comment>
<feature type="binding site" evidence="9">
    <location>
        <position position="262"/>
    </location>
    <ligand>
        <name>substrate</name>
    </ligand>
</feature>
<keyword evidence="3 9" id="KW-0479">Metal-binding</keyword>
<feature type="binding site" evidence="9">
    <location>
        <begin position="59"/>
        <end position="63"/>
    </location>
    <ligand>
        <name>substrate</name>
    </ligand>
</feature>
<dbReference type="SUPFAM" id="SSF140959">
    <property type="entry name" value="Indolic compounds 2,3-dioxygenase-like"/>
    <property type="match status" value="1"/>
</dbReference>
<gene>
    <name evidence="9 10" type="primary">kynA</name>
    <name evidence="10" type="ORF">F0L46_05210</name>
</gene>
<evidence type="ECO:0000256" key="8">
    <source>
        <dbReference type="ARBA" id="ARBA00050412"/>
    </source>
</evidence>
<proteinExistence type="inferred from homology"/>
<evidence type="ECO:0000256" key="1">
    <source>
        <dbReference type="ARBA" id="ARBA00011881"/>
    </source>
</evidence>
<keyword evidence="2 9" id="KW-0349">Heme</keyword>
<dbReference type="Proteomes" id="UP000323142">
    <property type="component" value="Unassembled WGS sequence"/>
</dbReference>
<protein>
    <recommendedName>
        <fullName evidence="9">Tryptophan 2,3-dioxygenase</fullName>
        <shortName evidence="9">TDO</shortName>
        <ecNumber evidence="9">1.13.11.11</ecNumber>
    </recommendedName>
    <alternativeName>
        <fullName evidence="9">Tryptamin 2,3-dioxygenase</fullName>
    </alternativeName>
    <alternativeName>
        <fullName evidence="9">Tryptophan oxygenase</fullName>
        <shortName evidence="9">TO</shortName>
        <shortName evidence="9">TRPO</shortName>
    </alternativeName>
    <alternativeName>
        <fullName evidence="9">Tryptophan pyrrolase</fullName>
    </alternativeName>
    <alternativeName>
        <fullName evidence="9">Tryptophanase</fullName>
    </alternativeName>
</protein>
<dbReference type="InterPro" id="IPR017485">
    <property type="entry name" value="Trp_2-3-dOase_bac"/>
</dbReference>
<evidence type="ECO:0000256" key="9">
    <source>
        <dbReference type="HAMAP-Rule" id="MF_01972"/>
    </source>
</evidence>
<comment type="cofactor">
    <cofactor evidence="9">
        <name>heme</name>
        <dbReference type="ChEBI" id="CHEBI:30413"/>
    </cofactor>
    <text evidence="9">Binds 1 heme group per subunit.</text>
</comment>
<evidence type="ECO:0000256" key="2">
    <source>
        <dbReference type="ARBA" id="ARBA00022617"/>
    </source>
</evidence>
<comment type="function">
    <text evidence="9">Heme-dependent dioxygenase that catalyzes the oxidative cleavage of the L-tryptophan (L-Trp) pyrrole ring and converts L-tryptophan to N-formyl-L-kynurenine. Catalyzes the oxidative cleavage of the indole moiety.</text>
</comment>
<dbReference type="PANTHER" id="PTHR10138:SF0">
    <property type="entry name" value="TRYPTOPHAN 2,3-DIOXYGENASE"/>
    <property type="match status" value="1"/>
</dbReference>
<dbReference type="EMBL" id="VUOA01000010">
    <property type="protein sequence ID" value="KAA2241037.1"/>
    <property type="molecule type" value="Genomic_DNA"/>
</dbReference>
<evidence type="ECO:0000313" key="10">
    <source>
        <dbReference type="EMBL" id="KAA2241037.1"/>
    </source>
</evidence>
<comment type="caution">
    <text evidence="10">The sequence shown here is derived from an EMBL/GenBank/DDBJ whole genome shotgun (WGS) entry which is preliminary data.</text>
</comment>
<evidence type="ECO:0000256" key="4">
    <source>
        <dbReference type="ARBA" id="ARBA00022964"/>
    </source>
</evidence>
<dbReference type="GO" id="GO:0019442">
    <property type="term" value="P:L-tryptophan catabolic process to acetyl-CoA"/>
    <property type="evidence" value="ECO:0007669"/>
    <property type="project" value="TreeGrafter"/>
</dbReference>
<dbReference type="GO" id="GO:0004833">
    <property type="term" value="F:L-tryptophan 2,3-dioxygenase activity"/>
    <property type="evidence" value="ECO:0007669"/>
    <property type="project" value="UniProtKB-UniRule"/>
</dbReference>
<dbReference type="GO" id="GO:0046872">
    <property type="term" value="F:metal ion binding"/>
    <property type="evidence" value="ECO:0007669"/>
    <property type="project" value="UniProtKB-KW"/>
</dbReference>
<dbReference type="Gene3D" id="1.20.58.480">
    <property type="match status" value="1"/>
</dbReference>
<dbReference type="NCBIfam" id="TIGR03036">
    <property type="entry name" value="trp_2_3_diox"/>
    <property type="match status" value="1"/>
</dbReference>
<evidence type="ECO:0000256" key="6">
    <source>
        <dbReference type="ARBA" id="ARBA00023004"/>
    </source>
</evidence>
<comment type="subunit">
    <text evidence="1 9">Homotetramer.</text>
</comment>
<feature type="binding site" evidence="9">
    <location>
        <position position="121"/>
    </location>
    <ligand>
        <name>substrate</name>
    </ligand>
</feature>
<dbReference type="InterPro" id="IPR037217">
    <property type="entry name" value="Trp/Indoleamine_2_3_dOase-like"/>
</dbReference>
<evidence type="ECO:0000256" key="3">
    <source>
        <dbReference type="ARBA" id="ARBA00022723"/>
    </source>
</evidence>
<reference evidence="10 11" key="1">
    <citation type="submission" date="2019-09" db="EMBL/GenBank/DDBJ databases">
        <title>Salinarimonas rosea gen. nov., sp. nov., a new member of the a-2 subgroup of the Proteobacteria.</title>
        <authorList>
            <person name="Liu J."/>
        </authorList>
    </citation>
    <scope>NUCLEOTIDE SEQUENCE [LARGE SCALE GENOMIC DNA]</scope>
    <source>
        <strain evidence="10 11">BN140002</strain>
    </source>
</reference>
<evidence type="ECO:0000313" key="11">
    <source>
        <dbReference type="Proteomes" id="UP000323142"/>
    </source>
</evidence>
<dbReference type="PANTHER" id="PTHR10138">
    <property type="entry name" value="TRYPTOPHAN 2,3-DIOXYGENASE"/>
    <property type="match status" value="1"/>
</dbReference>
<reference evidence="10 11" key="2">
    <citation type="submission" date="2019-09" db="EMBL/GenBank/DDBJ databases">
        <authorList>
            <person name="Jin C."/>
        </authorList>
    </citation>
    <scope>NUCLEOTIDE SEQUENCE [LARGE SCALE GENOMIC DNA]</scope>
    <source>
        <strain evidence="10 11">BN140002</strain>
    </source>
</reference>
<keyword evidence="6 9" id="KW-0408">Iron</keyword>
<evidence type="ECO:0000256" key="7">
    <source>
        <dbReference type="ARBA" id="ARBA00023079"/>
    </source>
</evidence>
<comment type="pathway">
    <text evidence="9">Amino-acid degradation; L-tryptophan degradation via kynurenine pathway; L-kynurenine from L-tryptophan: step 1/2.</text>
</comment>
<name>A0A5B2VS59_9HYPH</name>
<evidence type="ECO:0000256" key="5">
    <source>
        <dbReference type="ARBA" id="ARBA00023002"/>
    </source>
</evidence>